<dbReference type="CDD" id="cd05289">
    <property type="entry name" value="MDR_like_2"/>
    <property type="match status" value="1"/>
</dbReference>
<dbReference type="PANTHER" id="PTHR44013">
    <property type="entry name" value="ZINC-TYPE ALCOHOL DEHYDROGENASE-LIKE PROTEIN C16A3.02C"/>
    <property type="match status" value="1"/>
</dbReference>
<comment type="caution">
    <text evidence="2">The sequence shown here is derived from an EMBL/GenBank/DDBJ whole genome shotgun (WGS) entry which is preliminary data.</text>
</comment>
<sequence length="230" mass="24469">MTEFTAGDRVFGIVNGADAEYGIAPVNELVKMPDGLSFEDAATIRAGAETAWKALFTEGELEAGQTVLIHAAAGGVGQFAVQLAKWKGAHVIGTASTSNIDFVKSLGADQVIDYTTTAFEDVVKEVDLVVDSVGGDTENRSWAVLKKGGILVSLTQPPSQEIAQKHGITAKFNTKFPTKANLQTIAQLIADGTIKAEIDSIFPLSQTNKAHEKSEAKHGRGRILLRINSF</sequence>
<proteinExistence type="predicted"/>
<dbReference type="InterPro" id="IPR020843">
    <property type="entry name" value="ER"/>
</dbReference>
<feature type="domain" description="Enoyl reductase (ER)" evidence="1">
    <location>
        <begin position="1"/>
        <end position="225"/>
    </location>
</feature>
<dbReference type="InterPro" id="IPR002364">
    <property type="entry name" value="Quin_OxRdtase/zeta-crystal_CS"/>
</dbReference>
<organism evidence="2 3">
    <name type="scientific">Paenibacillus mangrovi</name>
    <dbReference type="NCBI Taxonomy" id="2931978"/>
    <lineage>
        <taxon>Bacteria</taxon>
        <taxon>Bacillati</taxon>
        <taxon>Bacillota</taxon>
        <taxon>Bacilli</taxon>
        <taxon>Bacillales</taxon>
        <taxon>Paenibacillaceae</taxon>
        <taxon>Paenibacillus</taxon>
    </lineage>
</organism>
<keyword evidence="3" id="KW-1185">Reference proteome</keyword>
<protein>
    <submittedName>
        <fullName evidence="2">NADP-dependent oxidoreductase</fullName>
    </submittedName>
</protein>
<dbReference type="GO" id="GO:0008270">
    <property type="term" value="F:zinc ion binding"/>
    <property type="evidence" value="ECO:0007669"/>
    <property type="project" value="InterPro"/>
</dbReference>
<dbReference type="InterPro" id="IPR036291">
    <property type="entry name" value="NAD(P)-bd_dom_sf"/>
</dbReference>
<name>A0A9X1WRL9_9BACL</name>
<dbReference type="Pfam" id="PF13602">
    <property type="entry name" value="ADH_zinc_N_2"/>
    <property type="match status" value="1"/>
</dbReference>
<dbReference type="SUPFAM" id="SSF51735">
    <property type="entry name" value="NAD(P)-binding Rossmann-fold domains"/>
    <property type="match status" value="1"/>
</dbReference>
<dbReference type="PROSITE" id="PS01162">
    <property type="entry name" value="QOR_ZETA_CRYSTAL"/>
    <property type="match status" value="1"/>
</dbReference>
<dbReference type="InterPro" id="IPR011032">
    <property type="entry name" value="GroES-like_sf"/>
</dbReference>
<dbReference type="PANTHER" id="PTHR44013:SF1">
    <property type="entry name" value="ZINC-TYPE ALCOHOL DEHYDROGENASE-LIKE PROTEIN C16A3.02C"/>
    <property type="match status" value="1"/>
</dbReference>
<reference evidence="2" key="1">
    <citation type="submission" date="2022-04" db="EMBL/GenBank/DDBJ databases">
        <title>Paenibacillus mangrovi sp. nov., a novel endophytic bacterium isolated from bark of Kandelia candel.</title>
        <authorList>
            <person name="Tuo L."/>
        </authorList>
    </citation>
    <scope>NUCLEOTIDE SEQUENCE</scope>
    <source>
        <strain evidence="2">KQZ6P-2</strain>
    </source>
</reference>
<dbReference type="Proteomes" id="UP001139347">
    <property type="component" value="Unassembled WGS sequence"/>
</dbReference>
<dbReference type="SMART" id="SM00829">
    <property type="entry name" value="PKS_ER"/>
    <property type="match status" value="1"/>
</dbReference>
<dbReference type="Gene3D" id="3.90.180.10">
    <property type="entry name" value="Medium-chain alcohol dehydrogenases, catalytic domain"/>
    <property type="match status" value="1"/>
</dbReference>
<evidence type="ECO:0000313" key="2">
    <source>
        <dbReference type="EMBL" id="MCJ8013763.1"/>
    </source>
</evidence>
<dbReference type="Gene3D" id="3.40.50.720">
    <property type="entry name" value="NAD(P)-binding Rossmann-like Domain"/>
    <property type="match status" value="1"/>
</dbReference>
<evidence type="ECO:0000313" key="3">
    <source>
        <dbReference type="Proteomes" id="UP001139347"/>
    </source>
</evidence>
<accession>A0A9X1WRL9</accession>
<dbReference type="SUPFAM" id="SSF50129">
    <property type="entry name" value="GroES-like"/>
    <property type="match status" value="1"/>
</dbReference>
<dbReference type="InterPro" id="IPR052733">
    <property type="entry name" value="Chloroplast_QOR"/>
</dbReference>
<dbReference type="AlphaFoldDB" id="A0A9X1WRL9"/>
<dbReference type="GO" id="GO:0016491">
    <property type="term" value="F:oxidoreductase activity"/>
    <property type="evidence" value="ECO:0007669"/>
    <property type="project" value="InterPro"/>
</dbReference>
<gene>
    <name evidence="2" type="ORF">MUG84_18720</name>
</gene>
<evidence type="ECO:0000259" key="1">
    <source>
        <dbReference type="SMART" id="SM00829"/>
    </source>
</evidence>
<dbReference type="EMBL" id="JALIRP010000007">
    <property type="protein sequence ID" value="MCJ8013763.1"/>
    <property type="molecule type" value="Genomic_DNA"/>
</dbReference>